<sequence length="342" mass="38443">MIKKKTNYQYLILLIGLLLSLFGVSRAVQAADGPDFVLEPDYPQNQIENNGVFNIRVKKGQKQTLTVKVINLSNKARKLTVKPRTAYTTNGGAIDYNRDKAPRDPTLKYSFRNMVKPKKQVVTVPAKGTTTIDFQVKMPNKKFSGLIAGGFHATSNYKNVTHVKNVALTNKYAYVLAAYIRQDSVKAIPAMRLKRIVPGVRGGNPAVLVNLQNYKSAVISGMTIDAKVREQGKKKVIRHSVNKLQQMAPNSNFNYGISWGKHPLKAGKYHLSLTAKMSATLGWKFERDFTITNADANRYNREAGFKPNYLWLWITLAVLIVVLLLILTYVAGRRRSNKKQDE</sequence>
<dbReference type="Proteomes" id="UP001597104">
    <property type="component" value="Unassembled WGS sequence"/>
</dbReference>
<keyword evidence="1" id="KW-0472">Membrane</keyword>
<dbReference type="Pfam" id="PF11797">
    <property type="entry name" value="WxLIP_HBD"/>
    <property type="match status" value="1"/>
</dbReference>
<feature type="transmembrane region" description="Helical" evidence="1">
    <location>
        <begin position="310"/>
        <end position="331"/>
    </location>
</feature>
<evidence type="ECO:0000256" key="1">
    <source>
        <dbReference type="SAM" id="Phobius"/>
    </source>
</evidence>
<proteinExistence type="predicted"/>
<feature type="domain" description="WxL Interacting Protein host binding" evidence="4">
    <location>
        <begin position="164"/>
        <end position="301"/>
    </location>
</feature>
<feature type="chain" id="PRO_5045339391" evidence="2">
    <location>
        <begin position="31"/>
        <end position="342"/>
    </location>
</feature>
<dbReference type="Pfam" id="PF06030">
    <property type="entry name" value="WxLIP_PGBD"/>
    <property type="match status" value="1"/>
</dbReference>
<accession>A0ABW3EDB6</accession>
<evidence type="ECO:0000259" key="3">
    <source>
        <dbReference type="Pfam" id="PF06030"/>
    </source>
</evidence>
<gene>
    <name evidence="5" type="ORF">ACFQZ7_10905</name>
</gene>
<keyword evidence="1" id="KW-0812">Transmembrane</keyword>
<dbReference type="InterPro" id="IPR021759">
    <property type="entry name" value="WxLIP_HBD"/>
</dbReference>
<keyword evidence="6" id="KW-1185">Reference proteome</keyword>
<evidence type="ECO:0000313" key="6">
    <source>
        <dbReference type="Proteomes" id="UP001597104"/>
    </source>
</evidence>
<dbReference type="EMBL" id="JBHTIO010000047">
    <property type="protein sequence ID" value="MFD0898233.1"/>
    <property type="molecule type" value="Genomic_DNA"/>
</dbReference>
<evidence type="ECO:0000259" key="4">
    <source>
        <dbReference type="Pfam" id="PF11797"/>
    </source>
</evidence>
<comment type="caution">
    <text evidence="5">The sequence shown here is derived from an EMBL/GenBank/DDBJ whole genome shotgun (WGS) entry which is preliminary data.</text>
</comment>
<reference evidence="6" key="1">
    <citation type="journal article" date="2019" name="Int. J. Syst. Evol. Microbiol.">
        <title>The Global Catalogue of Microorganisms (GCM) 10K type strain sequencing project: providing services to taxonomists for standard genome sequencing and annotation.</title>
        <authorList>
            <consortium name="The Broad Institute Genomics Platform"/>
            <consortium name="The Broad Institute Genome Sequencing Center for Infectious Disease"/>
            <person name="Wu L."/>
            <person name="Ma J."/>
        </authorList>
    </citation>
    <scope>NUCLEOTIDE SEQUENCE [LARGE SCALE GENOMIC DNA]</scope>
    <source>
        <strain evidence="6">CCM 8925</strain>
    </source>
</reference>
<organism evidence="5 6">
    <name type="scientific">Loigolactobacillus binensis</name>
    <dbReference type="NCBI Taxonomy" id="2559922"/>
    <lineage>
        <taxon>Bacteria</taxon>
        <taxon>Bacillati</taxon>
        <taxon>Bacillota</taxon>
        <taxon>Bacilli</taxon>
        <taxon>Lactobacillales</taxon>
        <taxon>Lactobacillaceae</taxon>
        <taxon>Loigolactobacillus</taxon>
    </lineage>
</organism>
<name>A0ABW3EDB6_9LACO</name>
<dbReference type="RefSeq" id="WP_137638829.1">
    <property type="nucleotide sequence ID" value="NZ_BJDN01000043.1"/>
</dbReference>
<keyword evidence="2" id="KW-0732">Signal</keyword>
<evidence type="ECO:0000313" key="5">
    <source>
        <dbReference type="EMBL" id="MFD0898233.1"/>
    </source>
</evidence>
<evidence type="ECO:0000256" key="2">
    <source>
        <dbReference type="SAM" id="SignalP"/>
    </source>
</evidence>
<dbReference type="Gene3D" id="2.60.40.1710">
    <property type="entry name" value="Subtilisin-like superfamily"/>
    <property type="match status" value="1"/>
</dbReference>
<feature type="signal peptide" evidence="2">
    <location>
        <begin position="1"/>
        <end position="30"/>
    </location>
</feature>
<dbReference type="InterPro" id="IPR010317">
    <property type="entry name" value="WxLIP_PGBD"/>
</dbReference>
<feature type="domain" description="WxL Interacting Protein peptidoglycan binding" evidence="3">
    <location>
        <begin position="36"/>
        <end position="153"/>
    </location>
</feature>
<keyword evidence="1" id="KW-1133">Transmembrane helix</keyword>
<protein>
    <submittedName>
        <fullName evidence="5">DUF916 and DUF3324 domain-containing protein</fullName>
    </submittedName>
</protein>